<name>A0A8S2FM89_9BILA</name>
<dbReference type="EMBL" id="CAJOBA010055605">
    <property type="protein sequence ID" value="CAF4285196.1"/>
    <property type="molecule type" value="Genomic_DNA"/>
</dbReference>
<accession>A0A8S2FM89</accession>
<comment type="caution">
    <text evidence="1">The sequence shown here is derived from an EMBL/GenBank/DDBJ whole genome shotgun (WGS) entry which is preliminary data.</text>
</comment>
<feature type="non-terminal residue" evidence="1">
    <location>
        <position position="40"/>
    </location>
</feature>
<dbReference type="EMBL" id="CAJNOK010033612">
    <property type="protein sequence ID" value="CAF1496247.1"/>
    <property type="molecule type" value="Genomic_DNA"/>
</dbReference>
<proteinExistence type="predicted"/>
<gene>
    <name evidence="1" type="ORF">OVA965_LOCUS36733</name>
    <name evidence="2" type="ORF">TMI583_LOCUS37762</name>
</gene>
<evidence type="ECO:0000313" key="3">
    <source>
        <dbReference type="Proteomes" id="UP000677228"/>
    </source>
</evidence>
<evidence type="ECO:0000313" key="2">
    <source>
        <dbReference type="EMBL" id="CAF4285196.1"/>
    </source>
</evidence>
<organism evidence="1 3">
    <name type="scientific">Didymodactylos carnosus</name>
    <dbReference type="NCBI Taxonomy" id="1234261"/>
    <lineage>
        <taxon>Eukaryota</taxon>
        <taxon>Metazoa</taxon>
        <taxon>Spiralia</taxon>
        <taxon>Gnathifera</taxon>
        <taxon>Rotifera</taxon>
        <taxon>Eurotatoria</taxon>
        <taxon>Bdelloidea</taxon>
        <taxon>Philodinida</taxon>
        <taxon>Philodinidae</taxon>
        <taxon>Didymodactylos</taxon>
    </lineage>
</organism>
<dbReference type="Proteomes" id="UP000677228">
    <property type="component" value="Unassembled WGS sequence"/>
</dbReference>
<reference evidence="1" key="1">
    <citation type="submission" date="2021-02" db="EMBL/GenBank/DDBJ databases">
        <authorList>
            <person name="Nowell W R."/>
        </authorList>
    </citation>
    <scope>NUCLEOTIDE SEQUENCE</scope>
</reference>
<protein>
    <submittedName>
        <fullName evidence="1">Uncharacterized protein</fullName>
    </submittedName>
</protein>
<dbReference type="AlphaFoldDB" id="A0A8S2FM89"/>
<dbReference type="Proteomes" id="UP000682733">
    <property type="component" value="Unassembled WGS sequence"/>
</dbReference>
<sequence length="40" mass="4374">MLCTMGKLEFSRQDALYKVGGPARKGPQALTALEKTMTCQ</sequence>
<evidence type="ECO:0000313" key="1">
    <source>
        <dbReference type="EMBL" id="CAF1496247.1"/>
    </source>
</evidence>